<dbReference type="Proteomes" id="UP000281391">
    <property type="component" value="Chromosome"/>
</dbReference>
<reference evidence="1 2" key="1">
    <citation type="submission" date="2018-12" db="EMBL/GenBank/DDBJ databases">
        <authorList>
            <consortium name="Pathogen Informatics"/>
        </authorList>
    </citation>
    <scope>NUCLEOTIDE SEQUENCE [LARGE SCALE GENOMIC DNA]</scope>
    <source>
        <strain evidence="1 2">NCTC11214</strain>
    </source>
</reference>
<dbReference type="KEGG" id="sof:NCTC11214_05355"/>
<evidence type="ECO:0000313" key="1">
    <source>
        <dbReference type="EMBL" id="VDZ65200.1"/>
    </source>
</evidence>
<organism evidence="1 2">
    <name type="scientific">Serratia odorifera</name>
    <dbReference type="NCBI Taxonomy" id="618"/>
    <lineage>
        <taxon>Bacteria</taxon>
        <taxon>Pseudomonadati</taxon>
        <taxon>Pseudomonadota</taxon>
        <taxon>Gammaproteobacteria</taxon>
        <taxon>Enterobacterales</taxon>
        <taxon>Yersiniaceae</taxon>
        <taxon>Serratia</taxon>
    </lineage>
</organism>
<dbReference type="AlphaFoldDB" id="A0A3S4DRA2"/>
<dbReference type="EMBL" id="LR134117">
    <property type="protein sequence ID" value="VDZ65200.1"/>
    <property type="molecule type" value="Genomic_DNA"/>
</dbReference>
<sequence length="47" mass="4881">MNAKSPEQSNPEVLRALVTGVLAAFEHPTLKNNLNGAESDSSLCVAG</sequence>
<proteinExistence type="predicted"/>
<evidence type="ECO:0000313" key="2">
    <source>
        <dbReference type="Proteomes" id="UP000281391"/>
    </source>
</evidence>
<accession>A0A3S4DRA2</accession>
<name>A0A3S4DRA2_SEROD</name>
<gene>
    <name evidence="1" type="ORF">NCTC11214_05355</name>
</gene>
<protein>
    <submittedName>
        <fullName evidence="1">Uncharacterized protein</fullName>
    </submittedName>
</protein>